<dbReference type="PANTHER" id="PTHR24220">
    <property type="entry name" value="IMPORT ATP-BINDING PROTEIN"/>
    <property type="match status" value="1"/>
</dbReference>
<protein>
    <submittedName>
        <fullName evidence="4">Phosphonate transport system ATP-binding protein</fullName>
    </submittedName>
</protein>
<dbReference type="Gene3D" id="3.40.50.300">
    <property type="entry name" value="P-loop containing nucleotide triphosphate hydrolases"/>
    <property type="match status" value="1"/>
</dbReference>
<dbReference type="GO" id="GO:0005886">
    <property type="term" value="C:plasma membrane"/>
    <property type="evidence" value="ECO:0007669"/>
    <property type="project" value="TreeGrafter"/>
</dbReference>
<dbReference type="eggNOG" id="COG3638">
    <property type="taxonomic scope" value="Bacteria"/>
</dbReference>
<dbReference type="Pfam" id="PF00005">
    <property type="entry name" value="ABC_tran"/>
    <property type="match status" value="1"/>
</dbReference>
<dbReference type="InterPro" id="IPR017871">
    <property type="entry name" value="ABC_transporter-like_CS"/>
</dbReference>
<dbReference type="InterPro" id="IPR003593">
    <property type="entry name" value="AAA+_ATPase"/>
</dbReference>
<accession>A0A1I7DVT6</accession>
<gene>
    <name evidence="4" type="ORF">SAMN05216236_1365</name>
</gene>
<name>A0A1I7DVT6_9RHOB</name>
<dbReference type="InterPro" id="IPR027417">
    <property type="entry name" value="P-loop_NTPase"/>
</dbReference>
<evidence type="ECO:0000256" key="1">
    <source>
        <dbReference type="ARBA" id="ARBA00022741"/>
    </source>
</evidence>
<keyword evidence="1" id="KW-0547">Nucleotide-binding</keyword>
<dbReference type="STRING" id="999627.SAMN05216236_1365"/>
<dbReference type="SUPFAM" id="SSF52540">
    <property type="entry name" value="P-loop containing nucleoside triphosphate hydrolases"/>
    <property type="match status" value="1"/>
</dbReference>
<evidence type="ECO:0000313" key="4">
    <source>
        <dbReference type="EMBL" id="SFU15779.1"/>
    </source>
</evidence>
<dbReference type="AlphaFoldDB" id="A0A1I7DVT6"/>
<dbReference type="InterPro" id="IPR003439">
    <property type="entry name" value="ABC_transporter-like_ATP-bd"/>
</dbReference>
<dbReference type="OrthoDB" id="9802264at2"/>
<sequence length="260" mass="27553">MSIAAQIDDLSFAHLGTDLPALDRVSLFVPAGESVALLGPSGAGKTTLLALLDGRLQGWAGRVSVLGAPLDPDHPPPRARRPDTGFVFQEFALVERSTVLRNVLNGRLGRMSPLRALLGSPTAHDLGIARTALADCGIADLAERRVDSLSGGQRQRVAIARCLAQEPRLILADEPVSNLDPARAGEILALLTAAARARGATAMFSSHQPDLARRFAQRIIGIRGGRIVFDVPTSELNEDATADLYRDPKPMPGIGLRAVS</sequence>
<dbReference type="Proteomes" id="UP000182466">
    <property type="component" value="Unassembled WGS sequence"/>
</dbReference>
<dbReference type="GO" id="GO:0005524">
    <property type="term" value="F:ATP binding"/>
    <property type="evidence" value="ECO:0007669"/>
    <property type="project" value="UniProtKB-KW"/>
</dbReference>
<dbReference type="SMART" id="SM00382">
    <property type="entry name" value="AAA"/>
    <property type="match status" value="1"/>
</dbReference>
<keyword evidence="5" id="KW-1185">Reference proteome</keyword>
<evidence type="ECO:0000256" key="2">
    <source>
        <dbReference type="ARBA" id="ARBA00022840"/>
    </source>
</evidence>
<dbReference type="PROSITE" id="PS00211">
    <property type="entry name" value="ABC_TRANSPORTER_1"/>
    <property type="match status" value="1"/>
</dbReference>
<evidence type="ECO:0000259" key="3">
    <source>
        <dbReference type="PROSITE" id="PS50893"/>
    </source>
</evidence>
<keyword evidence="2 4" id="KW-0067">ATP-binding</keyword>
<feature type="domain" description="ABC transporter" evidence="3">
    <location>
        <begin position="5"/>
        <end position="249"/>
    </location>
</feature>
<dbReference type="RefSeq" id="WP_027260406.1">
    <property type="nucleotide sequence ID" value="NZ_FPAW01000036.1"/>
</dbReference>
<dbReference type="GO" id="GO:0022857">
    <property type="term" value="F:transmembrane transporter activity"/>
    <property type="evidence" value="ECO:0007669"/>
    <property type="project" value="TreeGrafter"/>
</dbReference>
<dbReference type="PROSITE" id="PS50893">
    <property type="entry name" value="ABC_TRANSPORTER_2"/>
    <property type="match status" value="1"/>
</dbReference>
<evidence type="ECO:0000313" key="5">
    <source>
        <dbReference type="Proteomes" id="UP000182466"/>
    </source>
</evidence>
<organism evidence="4 5">
    <name type="scientific">Sedimentitalea nanhaiensis</name>
    <dbReference type="NCBI Taxonomy" id="999627"/>
    <lineage>
        <taxon>Bacteria</taxon>
        <taxon>Pseudomonadati</taxon>
        <taxon>Pseudomonadota</taxon>
        <taxon>Alphaproteobacteria</taxon>
        <taxon>Rhodobacterales</taxon>
        <taxon>Paracoccaceae</taxon>
        <taxon>Sedimentitalea</taxon>
    </lineage>
</organism>
<dbReference type="EMBL" id="FPAW01000036">
    <property type="protein sequence ID" value="SFU15779.1"/>
    <property type="molecule type" value="Genomic_DNA"/>
</dbReference>
<dbReference type="PANTHER" id="PTHR24220:SF659">
    <property type="entry name" value="TRANSPORTER, PUTATIVE-RELATED"/>
    <property type="match status" value="1"/>
</dbReference>
<dbReference type="InterPro" id="IPR015854">
    <property type="entry name" value="ABC_transpr_LolD-like"/>
</dbReference>
<reference evidence="4 5" key="1">
    <citation type="submission" date="2016-10" db="EMBL/GenBank/DDBJ databases">
        <authorList>
            <person name="de Groot N.N."/>
        </authorList>
    </citation>
    <scope>NUCLEOTIDE SEQUENCE [LARGE SCALE GENOMIC DNA]</scope>
    <source>
        <strain evidence="4 5">CGMCC 1.10959</strain>
    </source>
</reference>
<dbReference type="GO" id="GO:0016887">
    <property type="term" value="F:ATP hydrolysis activity"/>
    <property type="evidence" value="ECO:0007669"/>
    <property type="project" value="InterPro"/>
</dbReference>
<proteinExistence type="predicted"/>